<evidence type="ECO:0000256" key="2">
    <source>
        <dbReference type="ARBA" id="ARBA00012513"/>
    </source>
</evidence>
<evidence type="ECO:0000256" key="6">
    <source>
        <dbReference type="ARBA" id="ARBA00022741"/>
    </source>
</evidence>
<dbReference type="GO" id="GO:0000045">
    <property type="term" value="P:autophagosome assembly"/>
    <property type="evidence" value="ECO:0007669"/>
    <property type="project" value="TreeGrafter"/>
</dbReference>
<dbReference type="GO" id="GO:0034045">
    <property type="term" value="C:phagophore assembly site membrane"/>
    <property type="evidence" value="ECO:0007669"/>
    <property type="project" value="UniProtKB-SubCell"/>
</dbReference>
<dbReference type="SUPFAM" id="SSF56112">
    <property type="entry name" value="Protein kinase-like (PK-like)"/>
    <property type="match status" value="1"/>
</dbReference>
<dbReference type="InterPro" id="IPR045269">
    <property type="entry name" value="Atg1-like"/>
</dbReference>
<evidence type="ECO:0000256" key="9">
    <source>
        <dbReference type="ARBA" id="ARBA00022927"/>
    </source>
</evidence>
<dbReference type="GO" id="GO:0010506">
    <property type="term" value="P:regulation of autophagy"/>
    <property type="evidence" value="ECO:0007669"/>
    <property type="project" value="InterPro"/>
</dbReference>
<evidence type="ECO:0000256" key="13">
    <source>
        <dbReference type="ARBA" id="ARBA00048679"/>
    </source>
</evidence>
<dbReference type="InterPro" id="IPR011009">
    <property type="entry name" value="Kinase-like_dom_sf"/>
</dbReference>
<reference evidence="15" key="1">
    <citation type="submission" date="2022-07" db="EMBL/GenBank/DDBJ databases">
        <title>Genome Sequence of Xylaria arbuscula.</title>
        <authorList>
            <person name="Buettner E."/>
        </authorList>
    </citation>
    <scope>NUCLEOTIDE SEQUENCE</scope>
    <source>
        <strain evidence="15">VT107</strain>
    </source>
</reference>
<gene>
    <name evidence="15" type="ORF">NPX13_g4342</name>
</gene>
<evidence type="ECO:0000259" key="14">
    <source>
        <dbReference type="PROSITE" id="PS50011"/>
    </source>
</evidence>
<dbReference type="AlphaFoldDB" id="A0A9W8TM13"/>
<dbReference type="PROSITE" id="PS00108">
    <property type="entry name" value="PROTEIN_KINASE_ST"/>
    <property type="match status" value="1"/>
</dbReference>
<evidence type="ECO:0000256" key="12">
    <source>
        <dbReference type="ARBA" id="ARBA00047899"/>
    </source>
</evidence>
<keyword evidence="8" id="KW-0067">ATP-binding</keyword>
<dbReference type="EC" id="2.7.11.1" evidence="2"/>
<keyword evidence="3" id="KW-0813">Transport</keyword>
<dbReference type="InterPro" id="IPR008271">
    <property type="entry name" value="Ser/Thr_kinase_AS"/>
</dbReference>
<comment type="caution">
    <text evidence="15">The sequence shown here is derived from an EMBL/GenBank/DDBJ whole genome shotgun (WGS) entry which is preliminary data.</text>
</comment>
<evidence type="ECO:0000256" key="5">
    <source>
        <dbReference type="ARBA" id="ARBA00022679"/>
    </source>
</evidence>
<accession>A0A9W8TM13</accession>
<dbReference type="EMBL" id="JANPWZ010000606">
    <property type="protein sequence ID" value="KAJ3574517.1"/>
    <property type="molecule type" value="Genomic_DNA"/>
</dbReference>
<comment type="catalytic activity">
    <reaction evidence="12">
        <text>L-threonyl-[protein] + ATP = O-phospho-L-threonyl-[protein] + ADP + H(+)</text>
        <dbReference type="Rhea" id="RHEA:46608"/>
        <dbReference type="Rhea" id="RHEA-COMP:11060"/>
        <dbReference type="Rhea" id="RHEA-COMP:11605"/>
        <dbReference type="ChEBI" id="CHEBI:15378"/>
        <dbReference type="ChEBI" id="CHEBI:30013"/>
        <dbReference type="ChEBI" id="CHEBI:30616"/>
        <dbReference type="ChEBI" id="CHEBI:61977"/>
        <dbReference type="ChEBI" id="CHEBI:456216"/>
        <dbReference type="EC" id="2.7.11.1"/>
    </reaction>
</comment>
<dbReference type="PANTHER" id="PTHR24348:SF22">
    <property type="entry name" value="NON-SPECIFIC SERINE_THREONINE PROTEIN KINASE"/>
    <property type="match status" value="1"/>
</dbReference>
<keyword evidence="9" id="KW-0653">Protein transport</keyword>
<dbReference type="GO" id="GO:0005524">
    <property type="term" value="F:ATP binding"/>
    <property type="evidence" value="ECO:0007669"/>
    <property type="project" value="UniProtKB-KW"/>
</dbReference>
<evidence type="ECO:0000313" key="16">
    <source>
        <dbReference type="Proteomes" id="UP001148614"/>
    </source>
</evidence>
<dbReference type="Gene3D" id="1.10.510.10">
    <property type="entry name" value="Transferase(Phosphotransferase) domain 1"/>
    <property type="match status" value="1"/>
</dbReference>
<protein>
    <recommendedName>
        <fullName evidence="2">non-specific serine/threonine protein kinase</fullName>
        <ecNumber evidence="2">2.7.11.1</ecNumber>
    </recommendedName>
    <alternativeName>
        <fullName evidence="11">Autophagy-related protein 1</fullName>
    </alternativeName>
</protein>
<keyword evidence="5" id="KW-0808">Transferase</keyword>
<dbReference type="Proteomes" id="UP001148614">
    <property type="component" value="Unassembled WGS sequence"/>
</dbReference>
<sequence length="207" mass="23294">MEYLNLGDLQNYLTEPLPEDDTRQITSQIVEGLNFMHEQRFAHRDLKPQNILVLRDRPDWWVKIADFGLSKRVEGNTALRTQVGTMAYVAPEVLGIFTLEDLALPRGTIPVYSMAVDIWSLGLMVYRMRTGQAAFEESQDLSHFVILRRPLSKELLRSHGASDGCIKFIESCLVPSPQERPTVDKLVGDAWLGSLAVIPSLDPAVSE</sequence>
<dbReference type="InterPro" id="IPR000719">
    <property type="entry name" value="Prot_kinase_dom"/>
</dbReference>
<evidence type="ECO:0000256" key="11">
    <source>
        <dbReference type="ARBA" id="ARBA00030237"/>
    </source>
</evidence>
<evidence type="ECO:0000256" key="10">
    <source>
        <dbReference type="ARBA" id="ARBA00023006"/>
    </source>
</evidence>
<evidence type="ECO:0000256" key="7">
    <source>
        <dbReference type="ARBA" id="ARBA00022777"/>
    </source>
</evidence>
<evidence type="ECO:0000256" key="3">
    <source>
        <dbReference type="ARBA" id="ARBA00022448"/>
    </source>
</evidence>
<keyword evidence="16" id="KW-1185">Reference proteome</keyword>
<feature type="domain" description="Protein kinase" evidence="14">
    <location>
        <begin position="1"/>
        <end position="192"/>
    </location>
</feature>
<dbReference type="GO" id="GO:0015031">
    <property type="term" value="P:protein transport"/>
    <property type="evidence" value="ECO:0007669"/>
    <property type="project" value="UniProtKB-KW"/>
</dbReference>
<name>A0A9W8TM13_9PEZI</name>
<evidence type="ECO:0000313" key="15">
    <source>
        <dbReference type="EMBL" id="KAJ3574517.1"/>
    </source>
</evidence>
<organism evidence="15 16">
    <name type="scientific">Xylaria arbuscula</name>
    <dbReference type="NCBI Taxonomy" id="114810"/>
    <lineage>
        <taxon>Eukaryota</taxon>
        <taxon>Fungi</taxon>
        <taxon>Dikarya</taxon>
        <taxon>Ascomycota</taxon>
        <taxon>Pezizomycotina</taxon>
        <taxon>Sordariomycetes</taxon>
        <taxon>Xylariomycetidae</taxon>
        <taxon>Xylariales</taxon>
        <taxon>Xylariaceae</taxon>
        <taxon>Xylaria</taxon>
    </lineage>
</organism>
<evidence type="ECO:0000256" key="1">
    <source>
        <dbReference type="ARBA" id="ARBA00004623"/>
    </source>
</evidence>
<dbReference type="GO" id="GO:0005829">
    <property type="term" value="C:cytosol"/>
    <property type="evidence" value="ECO:0007669"/>
    <property type="project" value="TreeGrafter"/>
</dbReference>
<keyword evidence="4" id="KW-0723">Serine/threonine-protein kinase</keyword>
<dbReference type="GO" id="GO:0005776">
    <property type="term" value="C:autophagosome"/>
    <property type="evidence" value="ECO:0007669"/>
    <property type="project" value="TreeGrafter"/>
</dbReference>
<dbReference type="PANTHER" id="PTHR24348">
    <property type="entry name" value="SERINE/THREONINE-PROTEIN KINASE UNC-51-RELATED"/>
    <property type="match status" value="1"/>
</dbReference>
<comment type="subcellular location">
    <subcellularLocation>
        <location evidence="1">Preautophagosomal structure membrane</location>
        <topology evidence="1">Peripheral membrane protein</topology>
    </subcellularLocation>
</comment>
<keyword evidence="7" id="KW-0418">Kinase</keyword>
<dbReference type="GO" id="GO:0004674">
    <property type="term" value="F:protein serine/threonine kinase activity"/>
    <property type="evidence" value="ECO:0007669"/>
    <property type="project" value="UniProtKB-KW"/>
</dbReference>
<evidence type="ECO:0000256" key="4">
    <source>
        <dbReference type="ARBA" id="ARBA00022527"/>
    </source>
</evidence>
<proteinExistence type="predicted"/>
<dbReference type="VEuPathDB" id="FungiDB:F4678DRAFT_444892"/>
<keyword evidence="10" id="KW-0072">Autophagy</keyword>
<evidence type="ECO:0000256" key="8">
    <source>
        <dbReference type="ARBA" id="ARBA00022840"/>
    </source>
</evidence>
<keyword evidence="6" id="KW-0547">Nucleotide-binding</keyword>
<dbReference type="Pfam" id="PF00069">
    <property type="entry name" value="Pkinase"/>
    <property type="match status" value="1"/>
</dbReference>
<dbReference type="PROSITE" id="PS50011">
    <property type="entry name" value="PROTEIN_KINASE_DOM"/>
    <property type="match status" value="1"/>
</dbReference>
<comment type="catalytic activity">
    <reaction evidence="13">
        <text>L-seryl-[protein] + ATP = O-phospho-L-seryl-[protein] + ADP + H(+)</text>
        <dbReference type="Rhea" id="RHEA:17989"/>
        <dbReference type="Rhea" id="RHEA-COMP:9863"/>
        <dbReference type="Rhea" id="RHEA-COMP:11604"/>
        <dbReference type="ChEBI" id="CHEBI:15378"/>
        <dbReference type="ChEBI" id="CHEBI:29999"/>
        <dbReference type="ChEBI" id="CHEBI:30616"/>
        <dbReference type="ChEBI" id="CHEBI:83421"/>
        <dbReference type="ChEBI" id="CHEBI:456216"/>
        <dbReference type="EC" id="2.7.11.1"/>
    </reaction>
</comment>
<dbReference type="SMART" id="SM00220">
    <property type="entry name" value="S_TKc"/>
    <property type="match status" value="1"/>
</dbReference>